<proteinExistence type="predicted"/>
<feature type="transmembrane region" description="Helical" evidence="1">
    <location>
        <begin position="12"/>
        <end position="33"/>
    </location>
</feature>
<organism evidence="2">
    <name type="scientific">viral metagenome</name>
    <dbReference type="NCBI Taxonomy" id="1070528"/>
    <lineage>
        <taxon>unclassified sequences</taxon>
        <taxon>metagenomes</taxon>
        <taxon>organismal metagenomes</taxon>
    </lineage>
</organism>
<evidence type="ECO:0000313" key="2">
    <source>
        <dbReference type="EMBL" id="QHT86263.1"/>
    </source>
</evidence>
<accession>A0A6C0I285</accession>
<keyword evidence="1" id="KW-0472">Membrane</keyword>
<sequence>MPSMRGGCGSAHTGSLCISIIILIIVIILIVMVCCNYNYNYGNYNYGNYNKPPPPRIQNPEAAAAAAYKYGMNGGMNRFANIPYDPWGTCDNKPNCTPCSTMGIGGVCNNSKCDSTPSIVESCENAYIY</sequence>
<name>A0A6C0I285_9ZZZZ</name>
<dbReference type="AlphaFoldDB" id="A0A6C0I285"/>
<dbReference type="EMBL" id="MN740065">
    <property type="protein sequence ID" value="QHT86263.1"/>
    <property type="molecule type" value="Genomic_DNA"/>
</dbReference>
<protein>
    <submittedName>
        <fullName evidence="2">Uncharacterized protein</fullName>
    </submittedName>
</protein>
<keyword evidence="1" id="KW-0812">Transmembrane</keyword>
<evidence type="ECO:0000256" key="1">
    <source>
        <dbReference type="SAM" id="Phobius"/>
    </source>
</evidence>
<keyword evidence="1" id="KW-1133">Transmembrane helix</keyword>
<reference evidence="2" key="1">
    <citation type="journal article" date="2020" name="Nature">
        <title>Giant virus diversity and host interactions through global metagenomics.</title>
        <authorList>
            <person name="Schulz F."/>
            <person name="Roux S."/>
            <person name="Paez-Espino D."/>
            <person name="Jungbluth S."/>
            <person name="Walsh D.A."/>
            <person name="Denef V.J."/>
            <person name="McMahon K.D."/>
            <person name="Konstantinidis K.T."/>
            <person name="Eloe-Fadrosh E.A."/>
            <person name="Kyrpides N.C."/>
            <person name="Woyke T."/>
        </authorList>
    </citation>
    <scope>NUCLEOTIDE SEQUENCE</scope>
    <source>
        <strain evidence="2">GVMAG-M-3300023184-186</strain>
    </source>
</reference>